<evidence type="ECO:0000256" key="1">
    <source>
        <dbReference type="ARBA" id="ARBA00004772"/>
    </source>
</evidence>
<dbReference type="PANTHER" id="PTHR38042">
    <property type="entry name" value="UROPORPHYRINOGEN-III SYNTHASE, CHLOROPLASTIC"/>
    <property type="match status" value="1"/>
</dbReference>
<evidence type="ECO:0000313" key="12">
    <source>
        <dbReference type="Proteomes" id="UP000739538"/>
    </source>
</evidence>
<dbReference type="PANTHER" id="PTHR38042:SF1">
    <property type="entry name" value="UROPORPHYRINOGEN-III SYNTHASE, CHLOROPLASTIC"/>
    <property type="match status" value="1"/>
</dbReference>
<dbReference type="CDD" id="cd06578">
    <property type="entry name" value="HemD"/>
    <property type="match status" value="1"/>
</dbReference>
<comment type="function">
    <text evidence="6 9">Catalyzes cyclization of the linear tetrapyrrole, hydroxymethylbilane, to the macrocyclic uroporphyrinogen III.</text>
</comment>
<dbReference type="EMBL" id="JAGQHS010000021">
    <property type="protein sequence ID" value="MCA9755362.1"/>
    <property type="molecule type" value="Genomic_DNA"/>
</dbReference>
<evidence type="ECO:0000256" key="4">
    <source>
        <dbReference type="ARBA" id="ARBA00023239"/>
    </source>
</evidence>
<evidence type="ECO:0000256" key="9">
    <source>
        <dbReference type="RuleBase" id="RU366031"/>
    </source>
</evidence>
<dbReference type="GO" id="GO:0004852">
    <property type="term" value="F:uroporphyrinogen-III synthase activity"/>
    <property type="evidence" value="ECO:0007669"/>
    <property type="project" value="UniProtKB-UniRule"/>
</dbReference>
<evidence type="ECO:0000259" key="10">
    <source>
        <dbReference type="Pfam" id="PF02602"/>
    </source>
</evidence>
<evidence type="ECO:0000313" key="11">
    <source>
        <dbReference type="EMBL" id="MCA9755362.1"/>
    </source>
</evidence>
<dbReference type="InterPro" id="IPR003754">
    <property type="entry name" value="4pyrrol_synth_uPrphyn_synth"/>
</dbReference>
<keyword evidence="4 9" id="KW-0456">Lyase</keyword>
<dbReference type="Proteomes" id="UP000739538">
    <property type="component" value="Unassembled WGS sequence"/>
</dbReference>
<evidence type="ECO:0000256" key="2">
    <source>
        <dbReference type="ARBA" id="ARBA00008133"/>
    </source>
</evidence>
<keyword evidence="5 9" id="KW-0627">Porphyrin biosynthesis</keyword>
<dbReference type="GO" id="GO:0006782">
    <property type="term" value="P:protoporphyrinogen IX biosynthetic process"/>
    <property type="evidence" value="ECO:0007669"/>
    <property type="project" value="UniProtKB-UniRule"/>
</dbReference>
<proteinExistence type="inferred from homology"/>
<comment type="caution">
    <text evidence="11">The sequence shown here is derived from an EMBL/GenBank/DDBJ whole genome shotgun (WGS) entry which is preliminary data.</text>
</comment>
<sequence>MTEQKESLEGRVVVVTRDEGVEGPLTSELTRRGATVLSWPTVRIVPPDDLAPLDDAVTQIESYHWVALTSARAFDALTERWRVLRGGDLPEAVRIAAVGTGTARAVRAGGWPVHLEPEEHSSVALVRALRDVGVEGRRVLFPASSLAGRTLVQGLSELGAIVEEVVAYRTESVDLAPEAEERVRTAMEAPSDGRAPIDAVCFASPSAVQSWLRTFGTEGCSRLGDALVVAAIGATTAAAVKGAGILNPVVAEESTFVGLAEALEAAFARRP</sequence>
<evidence type="ECO:0000256" key="8">
    <source>
        <dbReference type="ARBA" id="ARBA00048617"/>
    </source>
</evidence>
<dbReference type="InterPro" id="IPR039793">
    <property type="entry name" value="UROS/Hem4"/>
</dbReference>
<dbReference type="Gene3D" id="3.40.50.10090">
    <property type="match status" value="2"/>
</dbReference>
<dbReference type="SUPFAM" id="SSF69618">
    <property type="entry name" value="HemD-like"/>
    <property type="match status" value="1"/>
</dbReference>
<comment type="similarity">
    <text evidence="2 9">Belongs to the uroporphyrinogen-III synthase family.</text>
</comment>
<evidence type="ECO:0000256" key="7">
    <source>
        <dbReference type="ARBA" id="ARBA00040167"/>
    </source>
</evidence>
<accession>A0A956SCD7</accession>
<evidence type="ECO:0000256" key="5">
    <source>
        <dbReference type="ARBA" id="ARBA00023244"/>
    </source>
</evidence>
<feature type="domain" description="Tetrapyrrole biosynthesis uroporphyrinogen III synthase" evidence="10">
    <location>
        <begin position="25"/>
        <end position="260"/>
    </location>
</feature>
<reference evidence="11" key="1">
    <citation type="submission" date="2020-04" db="EMBL/GenBank/DDBJ databases">
        <authorList>
            <person name="Zhang T."/>
        </authorList>
    </citation>
    <scope>NUCLEOTIDE SEQUENCE</scope>
    <source>
        <strain evidence="11">HKST-UBA02</strain>
    </source>
</reference>
<dbReference type="EC" id="4.2.1.75" evidence="3 9"/>
<comment type="catalytic activity">
    <reaction evidence="8 9">
        <text>hydroxymethylbilane = uroporphyrinogen III + H2O</text>
        <dbReference type="Rhea" id="RHEA:18965"/>
        <dbReference type="ChEBI" id="CHEBI:15377"/>
        <dbReference type="ChEBI" id="CHEBI:57308"/>
        <dbReference type="ChEBI" id="CHEBI:57845"/>
        <dbReference type="EC" id="4.2.1.75"/>
    </reaction>
</comment>
<dbReference type="AlphaFoldDB" id="A0A956SCD7"/>
<evidence type="ECO:0000256" key="6">
    <source>
        <dbReference type="ARBA" id="ARBA00037589"/>
    </source>
</evidence>
<gene>
    <name evidence="11" type="ORF">KDA27_06125</name>
</gene>
<protein>
    <recommendedName>
        <fullName evidence="7 9">Uroporphyrinogen-III synthase</fullName>
        <ecNumber evidence="3 9">4.2.1.75</ecNumber>
    </recommendedName>
</protein>
<dbReference type="GO" id="GO:0006780">
    <property type="term" value="P:uroporphyrinogen III biosynthetic process"/>
    <property type="evidence" value="ECO:0007669"/>
    <property type="project" value="UniProtKB-UniRule"/>
</dbReference>
<evidence type="ECO:0000256" key="3">
    <source>
        <dbReference type="ARBA" id="ARBA00013109"/>
    </source>
</evidence>
<dbReference type="Pfam" id="PF02602">
    <property type="entry name" value="HEM4"/>
    <property type="match status" value="1"/>
</dbReference>
<organism evidence="11 12">
    <name type="scientific">Eiseniibacteriota bacterium</name>
    <dbReference type="NCBI Taxonomy" id="2212470"/>
    <lineage>
        <taxon>Bacteria</taxon>
        <taxon>Candidatus Eiseniibacteriota</taxon>
    </lineage>
</organism>
<dbReference type="InterPro" id="IPR036108">
    <property type="entry name" value="4pyrrol_syn_uPrphyn_synt_sf"/>
</dbReference>
<comment type="pathway">
    <text evidence="1 9">Porphyrin-containing compound metabolism; protoporphyrin-IX biosynthesis; coproporphyrinogen-III from 5-aminolevulinate: step 3/4.</text>
</comment>
<name>A0A956SCD7_UNCEI</name>
<reference evidence="11" key="2">
    <citation type="journal article" date="2021" name="Microbiome">
        <title>Successional dynamics and alternative stable states in a saline activated sludge microbial community over 9 years.</title>
        <authorList>
            <person name="Wang Y."/>
            <person name="Ye J."/>
            <person name="Ju F."/>
            <person name="Liu L."/>
            <person name="Boyd J.A."/>
            <person name="Deng Y."/>
            <person name="Parks D.H."/>
            <person name="Jiang X."/>
            <person name="Yin X."/>
            <person name="Woodcroft B.J."/>
            <person name="Tyson G.W."/>
            <person name="Hugenholtz P."/>
            <person name="Polz M.F."/>
            <person name="Zhang T."/>
        </authorList>
    </citation>
    <scope>NUCLEOTIDE SEQUENCE</scope>
    <source>
        <strain evidence="11">HKST-UBA02</strain>
    </source>
</reference>